<sequence length="432" mass="47370">MFGKQIASLQRKVLLKKVMAPSPSLYRVVIPGLLGNVLEWYDFALYGYFAAILTPLFFPNKDTTLALITTFSVFAIGFLVRPIGAVVFGYIGDRFGRKQALSSAIILMAIPTTLIGLLPTYQQIGILAPIFLIVCRLLQGLAVGGEFTGSMVYLLEHAPDSKRGFYGALAMASAFCGLLLGAVAATIVEFFSVIWIWRIPFLLSILLGGLGLYLRIRMPESPIFEQLKKNHQVTTNPFKDIFRAHSLLILKGMALVILPSTAFYLTFLYLATYLNYFLTVSLPHAMIINTLTLAVLIIACPLIGLLADKIGKWQVLMVGAVSFLFLSIPLYLLLKEGSTDAIFVSQTIFAFMVALSYAVIPAILLELFPIAFRYTGLSLSYNLANAFFGGTSAAVATSLIHATGILYMPGIYLTLIAMVTFVTLLLLKHDLE</sequence>
<dbReference type="InterPro" id="IPR051084">
    <property type="entry name" value="H+-coupled_symporters"/>
</dbReference>
<feature type="transmembrane region" description="Helical" evidence="8">
    <location>
        <begin position="313"/>
        <end position="334"/>
    </location>
</feature>
<dbReference type="InterPro" id="IPR036259">
    <property type="entry name" value="MFS_trans_sf"/>
</dbReference>
<dbReference type="InterPro" id="IPR005828">
    <property type="entry name" value="MFS_sugar_transport-like"/>
</dbReference>
<feature type="transmembrane region" description="Helical" evidence="8">
    <location>
        <begin position="346"/>
        <end position="367"/>
    </location>
</feature>
<comment type="subcellular location">
    <subcellularLocation>
        <location evidence="1">Cell membrane</location>
        <topology evidence="1">Multi-pass membrane protein</topology>
    </subcellularLocation>
</comment>
<evidence type="ECO:0000313" key="10">
    <source>
        <dbReference type="EMBL" id="WED43774.1"/>
    </source>
</evidence>
<evidence type="ECO:0000256" key="5">
    <source>
        <dbReference type="ARBA" id="ARBA00022847"/>
    </source>
</evidence>
<dbReference type="EMBL" id="CP119078">
    <property type="protein sequence ID" value="WED43774.1"/>
    <property type="molecule type" value="Genomic_DNA"/>
</dbReference>
<gene>
    <name evidence="10" type="ORF">PXX05_03060</name>
</gene>
<evidence type="ECO:0000256" key="3">
    <source>
        <dbReference type="ARBA" id="ARBA00022475"/>
    </source>
</evidence>
<protein>
    <submittedName>
        <fullName evidence="10">MFS transporter</fullName>
    </submittedName>
</protein>
<dbReference type="InterPro" id="IPR005829">
    <property type="entry name" value="Sugar_transporter_CS"/>
</dbReference>
<feature type="transmembrane region" description="Helical" evidence="8">
    <location>
        <begin position="194"/>
        <end position="214"/>
    </location>
</feature>
<feature type="transmembrane region" description="Helical" evidence="8">
    <location>
        <begin position="286"/>
        <end position="306"/>
    </location>
</feature>
<feature type="transmembrane region" description="Helical" evidence="8">
    <location>
        <begin position="165"/>
        <end position="188"/>
    </location>
</feature>
<organism evidence="10 11">
    <name type="scientific">Legionella cardiaca</name>
    <dbReference type="NCBI Taxonomy" id="1071983"/>
    <lineage>
        <taxon>Bacteria</taxon>
        <taxon>Pseudomonadati</taxon>
        <taxon>Pseudomonadota</taxon>
        <taxon>Gammaproteobacteria</taxon>
        <taxon>Legionellales</taxon>
        <taxon>Legionellaceae</taxon>
        <taxon>Legionella</taxon>
    </lineage>
</organism>
<feature type="transmembrane region" description="Helical" evidence="8">
    <location>
        <begin position="406"/>
        <end position="427"/>
    </location>
</feature>
<keyword evidence="2" id="KW-0813">Transport</keyword>
<feature type="transmembrane region" description="Helical" evidence="8">
    <location>
        <begin position="379"/>
        <end position="400"/>
    </location>
</feature>
<dbReference type="PANTHER" id="PTHR43528">
    <property type="entry name" value="ALPHA-KETOGLUTARATE PERMEASE"/>
    <property type="match status" value="1"/>
</dbReference>
<evidence type="ECO:0000256" key="8">
    <source>
        <dbReference type="SAM" id="Phobius"/>
    </source>
</evidence>
<accession>A0ABY8ASX5</accession>
<feature type="transmembrane region" description="Helical" evidence="8">
    <location>
        <begin position="124"/>
        <end position="144"/>
    </location>
</feature>
<dbReference type="Pfam" id="PF00083">
    <property type="entry name" value="Sugar_tr"/>
    <property type="match status" value="1"/>
</dbReference>
<keyword evidence="11" id="KW-1185">Reference proteome</keyword>
<dbReference type="PROSITE" id="PS50850">
    <property type="entry name" value="MFS"/>
    <property type="match status" value="1"/>
</dbReference>
<keyword evidence="6 8" id="KW-1133">Transmembrane helix</keyword>
<dbReference type="RefSeq" id="WP_275089588.1">
    <property type="nucleotide sequence ID" value="NZ_CP119078.1"/>
</dbReference>
<dbReference type="PROSITE" id="PS00217">
    <property type="entry name" value="SUGAR_TRANSPORT_2"/>
    <property type="match status" value="1"/>
</dbReference>
<dbReference type="Gene3D" id="1.20.1250.20">
    <property type="entry name" value="MFS general substrate transporter like domains"/>
    <property type="match status" value="2"/>
</dbReference>
<feature type="domain" description="Major facilitator superfamily (MFS) profile" evidence="9">
    <location>
        <begin position="28"/>
        <end position="432"/>
    </location>
</feature>
<evidence type="ECO:0000259" key="9">
    <source>
        <dbReference type="PROSITE" id="PS50850"/>
    </source>
</evidence>
<feature type="transmembrane region" description="Helical" evidence="8">
    <location>
        <begin position="64"/>
        <end position="88"/>
    </location>
</feature>
<dbReference type="PANTHER" id="PTHR43528:SF1">
    <property type="entry name" value="ALPHA-KETOGLUTARATE PERMEASE"/>
    <property type="match status" value="1"/>
</dbReference>
<name>A0ABY8ASX5_9GAMM</name>
<keyword evidence="4 8" id="KW-0812">Transmembrane</keyword>
<feature type="transmembrane region" description="Helical" evidence="8">
    <location>
        <begin position="100"/>
        <end position="118"/>
    </location>
</feature>
<keyword evidence="7 8" id="KW-0472">Membrane</keyword>
<keyword evidence="3" id="KW-1003">Cell membrane</keyword>
<evidence type="ECO:0000256" key="1">
    <source>
        <dbReference type="ARBA" id="ARBA00004651"/>
    </source>
</evidence>
<reference evidence="10 11" key="1">
    <citation type="submission" date="2023-02" db="EMBL/GenBank/DDBJ databases">
        <title>Genome Sequence of L. cardiaca H63T.</title>
        <authorList>
            <person name="Lopez A.E."/>
            <person name="Cianciotto N.P."/>
        </authorList>
    </citation>
    <scope>NUCLEOTIDE SEQUENCE [LARGE SCALE GENOMIC DNA]</scope>
    <source>
        <strain evidence="10 11">H63</strain>
    </source>
</reference>
<dbReference type="InterPro" id="IPR020846">
    <property type="entry name" value="MFS_dom"/>
</dbReference>
<evidence type="ECO:0000313" key="11">
    <source>
        <dbReference type="Proteomes" id="UP001222087"/>
    </source>
</evidence>
<keyword evidence="5" id="KW-0769">Symport</keyword>
<proteinExistence type="predicted"/>
<evidence type="ECO:0000256" key="6">
    <source>
        <dbReference type="ARBA" id="ARBA00022989"/>
    </source>
</evidence>
<evidence type="ECO:0000256" key="7">
    <source>
        <dbReference type="ARBA" id="ARBA00023136"/>
    </source>
</evidence>
<dbReference type="SUPFAM" id="SSF103473">
    <property type="entry name" value="MFS general substrate transporter"/>
    <property type="match status" value="1"/>
</dbReference>
<dbReference type="Proteomes" id="UP001222087">
    <property type="component" value="Chromosome"/>
</dbReference>
<evidence type="ECO:0000256" key="4">
    <source>
        <dbReference type="ARBA" id="ARBA00022692"/>
    </source>
</evidence>
<evidence type="ECO:0000256" key="2">
    <source>
        <dbReference type="ARBA" id="ARBA00022448"/>
    </source>
</evidence>
<feature type="transmembrane region" description="Helical" evidence="8">
    <location>
        <begin position="248"/>
        <end position="274"/>
    </location>
</feature>